<accession>A0ABT7VVL9</accession>
<comment type="caution">
    <text evidence="2">The sequence shown here is derived from an EMBL/GenBank/DDBJ whole genome shotgun (WGS) entry which is preliminary data.</text>
</comment>
<organism evidence="2 3">
    <name type="scientific">Candidatus Marithioploca araucensis</name>
    <dbReference type="NCBI Taxonomy" id="70273"/>
    <lineage>
        <taxon>Bacteria</taxon>
        <taxon>Pseudomonadati</taxon>
        <taxon>Pseudomonadota</taxon>
        <taxon>Gammaproteobacteria</taxon>
        <taxon>Thiotrichales</taxon>
        <taxon>Thiotrichaceae</taxon>
        <taxon>Candidatus Marithioploca</taxon>
    </lineage>
</organism>
<dbReference type="Proteomes" id="UP001171945">
    <property type="component" value="Unassembled WGS sequence"/>
</dbReference>
<dbReference type="Gene3D" id="3.40.50.10610">
    <property type="entry name" value="ABC-type transport auxiliary lipoprotein component"/>
    <property type="match status" value="1"/>
</dbReference>
<dbReference type="InterPro" id="IPR005586">
    <property type="entry name" value="ABC_trans_aux"/>
</dbReference>
<gene>
    <name evidence="2" type="ORF">QUF54_09705</name>
</gene>
<feature type="domain" description="ABC-type transport auxiliary lipoprotein component" evidence="1">
    <location>
        <begin position="8"/>
        <end position="149"/>
    </location>
</feature>
<dbReference type="SUPFAM" id="SSF159594">
    <property type="entry name" value="XCC0632-like"/>
    <property type="match status" value="1"/>
</dbReference>
<dbReference type="Pfam" id="PF03886">
    <property type="entry name" value="ABC_trans_aux"/>
    <property type="match status" value="1"/>
</dbReference>
<reference evidence="2" key="1">
    <citation type="submission" date="2023-06" db="EMBL/GenBank/DDBJ databases">
        <title>Uncultivated large filamentous bacteria from sulfidic sediments reveal new species and different genomic features in energy metabolism and defense.</title>
        <authorList>
            <person name="Fonseca A."/>
        </authorList>
    </citation>
    <scope>NUCLEOTIDE SEQUENCE</scope>
    <source>
        <strain evidence="2">HSG4</strain>
    </source>
</reference>
<name>A0ABT7VVL9_9GAMM</name>
<keyword evidence="3" id="KW-1185">Reference proteome</keyword>
<feature type="non-terminal residue" evidence="2">
    <location>
        <position position="1"/>
    </location>
</feature>
<proteinExistence type="predicted"/>
<sequence>AANPNGKTLLVSVPKAASGFDTPAQLYMRHQNVLEYYSETQWVDTPAQMLMPLLVLRLEATGHFAAVLSAATTPVAGELRLDTEIVRLYQDFLSEPSQVHLVLRVQLLDMAARQVVATKVLKVLKETQTTDALGGMRATNEAVARILNDLVKFVVEQVK</sequence>
<protein>
    <submittedName>
        <fullName evidence="2">ABC-type transport auxiliary lipoprotein family protein</fullName>
    </submittedName>
</protein>
<dbReference type="EMBL" id="JAUCGM010000753">
    <property type="protein sequence ID" value="MDM8563616.1"/>
    <property type="molecule type" value="Genomic_DNA"/>
</dbReference>
<evidence type="ECO:0000313" key="2">
    <source>
        <dbReference type="EMBL" id="MDM8563616.1"/>
    </source>
</evidence>
<evidence type="ECO:0000313" key="3">
    <source>
        <dbReference type="Proteomes" id="UP001171945"/>
    </source>
</evidence>
<evidence type="ECO:0000259" key="1">
    <source>
        <dbReference type="Pfam" id="PF03886"/>
    </source>
</evidence>
<keyword evidence="2" id="KW-0449">Lipoprotein</keyword>